<evidence type="ECO:0000256" key="2">
    <source>
        <dbReference type="SAM" id="SignalP"/>
    </source>
</evidence>
<gene>
    <name evidence="3" type="ordered locus">ESA_03508</name>
</gene>
<protein>
    <recommendedName>
        <fullName evidence="5">DUF1090 domain-containing protein</fullName>
    </recommendedName>
</protein>
<dbReference type="InterPro" id="IPR009468">
    <property type="entry name" value="DUF1090"/>
</dbReference>
<dbReference type="KEGG" id="esa:ESA_03508"/>
<keyword evidence="4" id="KW-1185">Reference proteome</keyword>
<organism evidence="3 4">
    <name type="scientific">Cronobacter sakazakii (strain ATCC BAA-894)</name>
    <name type="common">Enterobacter sakazakii</name>
    <dbReference type="NCBI Taxonomy" id="290339"/>
    <lineage>
        <taxon>Bacteria</taxon>
        <taxon>Pseudomonadati</taxon>
        <taxon>Pseudomonadota</taxon>
        <taxon>Gammaproteobacteria</taxon>
        <taxon>Enterobacterales</taxon>
        <taxon>Enterobacteriaceae</taxon>
        <taxon>Cronobacter</taxon>
    </lineage>
</organism>
<keyword evidence="2" id="KW-0732">Signal</keyword>
<proteinExistence type="predicted"/>
<feature type="chain" id="PRO_5002713405" description="DUF1090 domain-containing protein" evidence="2">
    <location>
        <begin position="26"/>
        <end position="127"/>
    </location>
</feature>
<dbReference type="HOGENOM" id="CLU_139075_0_0_6"/>
<feature type="compositionally biased region" description="Basic and acidic residues" evidence="1">
    <location>
        <begin position="83"/>
        <end position="105"/>
    </location>
</feature>
<feature type="signal peptide" evidence="2">
    <location>
        <begin position="1"/>
        <end position="25"/>
    </location>
</feature>
<reference evidence="3 4" key="1">
    <citation type="journal article" date="2010" name="PLoS ONE">
        <title>Genome sequence of Cronobacter sakazakii BAA-894 and comparative genomic hybridization analysis with other Cronobacter species.</title>
        <authorList>
            <person name="Kucerova E."/>
            <person name="Clifton S.W."/>
            <person name="Xia X.Q."/>
            <person name="Long F."/>
            <person name="Porwollik S."/>
            <person name="Fulton L."/>
            <person name="Fronick C."/>
            <person name="Minx P."/>
            <person name="Kyung K."/>
            <person name="Warren W."/>
            <person name="Fulton R."/>
            <person name="Feng D."/>
            <person name="Wollam A."/>
            <person name="Shah N."/>
            <person name="Bhonagiri V."/>
            <person name="Nash W.E."/>
            <person name="Hallsworth-Pepin K."/>
            <person name="Wilson R.K."/>
            <person name="McClelland M."/>
            <person name="Forsythe S.J."/>
        </authorList>
    </citation>
    <scope>NUCLEOTIDE SEQUENCE [LARGE SCALE GENOMIC DNA]</scope>
    <source>
        <strain evidence="3 4">ATCC BAA-894</strain>
    </source>
</reference>
<evidence type="ECO:0000313" key="4">
    <source>
        <dbReference type="Proteomes" id="UP000000260"/>
    </source>
</evidence>
<sequence length="127" mass="14360">MEGLIMNYRTVLALALFSWNAAALAASPCEEKAQEIEKEIRYAEQHHNQGRIDGLKKALSQVRANCRDGDVLAEHRQKVAKKQAEVAERRAELHEASQKGDAEKIAKRRHKLAEAEQELKALKAQDY</sequence>
<dbReference type="Proteomes" id="UP000000260">
    <property type="component" value="Chromosome"/>
</dbReference>
<dbReference type="EMBL" id="CP000783">
    <property type="protein sequence ID" value="ABU78723.1"/>
    <property type="molecule type" value="Genomic_DNA"/>
</dbReference>
<evidence type="ECO:0008006" key="5">
    <source>
        <dbReference type="Google" id="ProtNLM"/>
    </source>
</evidence>
<feature type="region of interest" description="Disordered" evidence="1">
    <location>
        <begin position="83"/>
        <end position="110"/>
    </location>
</feature>
<evidence type="ECO:0000256" key="1">
    <source>
        <dbReference type="SAM" id="MobiDB-lite"/>
    </source>
</evidence>
<evidence type="ECO:0000313" key="3">
    <source>
        <dbReference type="EMBL" id="ABU78723.1"/>
    </source>
</evidence>
<dbReference type="AlphaFoldDB" id="A7MIS2"/>
<name>A7MIS2_CROS8</name>
<dbReference type="Pfam" id="PF06476">
    <property type="entry name" value="DUF1090"/>
    <property type="match status" value="1"/>
</dbReference>
<accession>A7MIS2</accession>